<proteinExistence type="predicted"/>
<dbReference type="OrthoDB" id="6189942at2"/>
<name>A0A143HJ37_MICTH</name>
<dbReference type="STRING" id="252514.A3224_03250"/>
<reference evidence="2" key="1">
    <citation type="submission" date="2016-03" db="EMBL/GenBank/DDBJ databases">
        <authorList>
            <person name="Lee Y.-S."/>
            <person name="Choi Y.-L."/>
        </authorList>
    </citation>
    <scope>NUCLEOTIDE SEQUENCE [LARGE SCALE GENOMIC DNA]</scope>
    <source>
        <strain evidence="2">DAU221</strain>
    </source>
</reference>
<dbReference type="Proteomes" id="UP000076077">
    <property type="component" value="Chromosome"/>
</dbReference>
<evidence type="ECO:0000313" key="2">
    <source>
        <dbReference type="Proteomes" id="UP000076077"/>
    </source>
</evidence>
<evidence type="ECO:0000313" key="1">
    <source>
        <dbReference type="EMBL" id="AMX01728.1"/>
    </source>
</evidence>
<organism evidence="1 2">
    <name type="scientific">Microbulbifer thermotolerans</name>
    <dbReference type="NCBI Taxonomy" id="252514"/>
    <lineage>
        <taxon>Bacteria</taxon>
        <taxon>Pseudomonadati</taxon>
        <taxon>Pseudomonadota</taxon>
        <taxon>Gammaproteobacteria</taxon>
        <taxon>Cellvibrionales</taxon>
        <taxon>Microbulbiferaceae</taxon>
        <taxon>Microbulbifer</taxon>
    </lineage>
</organism>
<protein>
    <submittedName>
        <fullName evidence="1">Uncharacterized protein</fullName>
    </submittedName>
</protein>
<dbReference type="GeneID" id="76607067"/>
<gene>
    <name evidence="1" type="ORF">A3224_03250</name>
</gene>
<dbReference type="RefSeq" id="WP_067151424.1">
    <property type="nucleotide sequence ID" value="NZ_CP014864.1"/>
</dbReference>
<keyword evidence="2" id="KW-1185">Reference proteome</keyword>
<dbReference type="EMBL" id="CP014864">
    <property type="protein sequence ID" value="AMX01728.1"/>
    <property type="molecule type" value="Genomic_DNA"/>
</dbReference>
<dbReference type="KEGG" id="mthd:A3224_03250"/>
<sequence>MQNKSKTWKLISGGNGIGRNVYVKKTQEKVWETIQREHTGNYYLTSVVRAIHALSSVAVGRRFQTEKLTFDGAAILYQLDNDGNVLIYRLEIDSDYKLHKGPQTTGLYQVQRQANRWQTDNKRRTEIQLDHRWDGAHYAAVSGKFDDKEQAGRMLIEHISKAYSSLCNEFVNCSGNHYSLYWQNGGFKSDKHRDHLASLIQQAMLAGARVHWLAHGEGAGTFVRALQVLEKQLSPEHPPMQSPAREGAKKAEHQKALRQYLNRQKVYFSNPRGVGTRKKELEDLCNKVGISYVGTKVNPYDMLNKDARRDALLQHGTVATALAAGHTFSEVLGLEEIPQTIVNTASQVLSSGSVFGAAAVGAYGCFLVRDKLAKINAYVRNLPSAAIRTAQSTFGKGNQRWAA</sequence>
<accession>A0A143HJ37</accession>
<dbReference type="AlphaFoldDB" id="A0A143HJ37"/>